<reference evidence="4 5" key="1">
    <citation type="submission" date="2019-10" db="EMBL/GenBank/DDBJ databases">
        <title>Pseudopuniceibacterium sp. HQ09 islated from Antarctica.</title>
        <authorList>
            <person name="Liao L."/>
            <person name="Su S."/>
            <person name="Chen B."/>
            <person name="Yu Y."/>
        </authorList>
    </citation>
    <scope>NUCLEOTIDE SEQUENCE [LARGE SCALE GENOMIC DNA]</scope>
    <source>
        <strain evidence="4 5">HQ09</strain>
    </source>
</reference>
<dbReference type="Gene3D" id="1.10.357.10">
    <property type="entry name" value="Tetracycline Repressor, domain 2"/>
    <property type="match status" value="1"/>
</dbReference>
<dbReference type="SUPFAM" id="SSF48498">
    <property type="entry name" value="Tetracyclin repressor-like, C-terminal domain"/>
    <property type="match status" value="1"/>
</dbReference>
<dbReference type="PANTHER" id="PTHR30055">
    <property type="entry name" value="HTH-TYPE TRANSCRIPTIONAL REGULATOR RUTR"/>
    <property type="match status" value="1"/>
</dbReference>
<accession>A0A7L9WIR1</accession>
<dbReference type="GO" id="GO:0000976">
    <property type="term" value="F:transcription cis-regulatory region binding"/>
    <property type="evidence" value="ECO:0007669"/>
    <property type="project" value="TreeGrafter"/>
</dbReference>
<evidence type="ECO:0000256" key="2">
    <source>
        <dbReference type="PROSITE-ProRule" id="PRU00335"/>
    </source>
</evidence>
<dbReference type="SUPFAM" id="SSF46689">
    <property type="entry name" value="Homeodomain-like"/>
    <property type="match status" value="1"/>
</dbReference>
<dbReference type="InterPro" id="IPR050109">
    <property type="entry name" value="HTH-type_TetR-like_transc_reg"/>
</dbReference>
<organism evidence="4 5">
    <name type="scientific">Pseudooceanicola spongiae</name>
    <dbReference type="NCBI Taxonomy" id="2613965"/>
    <lineage>
        <taxon>Bacteria</taxon>
        <taxon>Pseudomonadati</taxon>
        <taxon>Pseudomonadota</taxon>
        <taxon>Alphaproteobacteria</taxon>
        <taxon>Rhodobacterales</taxon>
        <taxon>Paracoccaceae</taxon>
        <taxon>Pseudooceanicola</taxon>
    </lineage>
</organism>
<evidence type="ECO:0000256" key="1">
    <source>
        <dbReference type="ARBA" id="ARBA00023125"/>
    </source>
</evidence>
<dbReference type="RefSeq" id="WP_193082443.1">
    <property type="nucleotide sequence ID" value="NZ_CP045201.1"/>
</dbReference>
<evidence type="ECO:0000259" key="3">
    <source>
        <dbReference type="PROSITE" id="PS50977"/>
    </source>
</evidence>
<dbReference type="PRINTS" id="PR00455">
    <property type="entry name" value="HTHTETR"/>
</dbReference>
<dbReference type="AlphaFoldDB" id="A0A7L9WIR1"/>
<dbReference type="PROSITE" id="PS50977">
    <property type="entry name" value="HTH_TETR_2"/>
    <property type="match status" value="1"/>
</dbReference>
<keyword evidence="1 2" id="KW-0238">DNA-binding</keyword>
<keyword evidence="5" id="KW-1185">Reference proteome</keyword>
<dbReference type="Pfam" id="PF17939">
    <property type="entry name" value="TetR_C_30"/>
    <property type="match status" value="1"/>
</dbReference>
<protein>
    <submittedName>
        <fullName evidence="4">TetR family transcriptional regulator</fullName>
    </submittedName>
</protein>
<dbReference type="InterPro" id="IPR001647">
    <property type="entry name" value="HTH_TetR"/>
</dbReference>
<feature type="domain" description="HTH tetR-type" evidence="3">
    <location>
        <begin position="22"/>
        <end position="82"/>
    </location>
</feature>
<name>A0A7L9WIR1_9RHOB</name>
<dbReference type="GO" id="GO:0003700">
    <property type="term" value="F:DNA-binding transcription factor activity"/>
    <property type="evidence" value="ECO:0007669"/>
    <property type="project" value="TreeGrafter"/>
</dbReference>
<dbReference type="PANTHER" id="PTHR30055:SF235">
    <property type="entry name" value="TRANSCRIPTIONAL REGULATORY PROTEIN"/>
    <property type="match status" value="1"/>
</dbReference>
<evidence type="ECO:0000313" key="5">
    <source>
        <dbReference type="Proteomes" id="UP000594118"/>
    </source>
</evidence>
<dbReference type="InterPro" id="IPR036271">
    <property type="entry name" value="Tet_transcr_reg_TetR-rel_C_sf"/>
</dbReference>
<dbReference type="Proteomes" id="UP000594118">
    <property type="component" value="Chromosome"/>
</dbReference>
<sequence>MTQPSDIPSKSPKPDGRVARGEITRARVLDAAERCFAATGFDAVSIRQIAAESGVTLGVVGFHGGSKEELFRTVLARRTETLNRLRRESLAQLRANESVTLEDLIDAYITPYLDIASRGDPQWRAYAQLIARLVSDDRYYPEMKDRYDPVALEYLAAIAELYPKADPQLMATALVLTVASMISIVASNLRIDGLSGKPAPRTPLGYRKVLVDFCAGGFRRAIE</sequence>
<feature type="DNA-binding region" description="H-T-H motif" evidence="2">
    <location>
        <begin position="45"/>
        <end position="64"/>
    </location>
</feature>
<dbReference type="EMBL" id="CP045201">
    <property type="protein sequence ID" value="QOL80129.1"/>
    <property type="molecule type" value="Genomic_DNA"/>
</dbReference>
<proteinExistence type="predicted"/>
<dbReference type="InterPro" id="IPR041586">
    <property type="entry name" value="PsrA_TetR_C"/>
</dbReference>
<dbReference type="InterPro" id="IPR009057">
    <property type="entry name" value="Homeodomain-like_sf"/>
</dbReference>
<dbReference type="Pfam" id="PF00440">
    <property type="entry name" value="TetR_N"/>
    <property type="match status" value="1"/>
</dbReference>
<gene>
    <name evidence="4" type="ORF">F3W81_04385</name>
</gene>
<evidence type="ECO:0000313" key="4">
    <source>
        <dbReference type="EMBL" id="QOL80129.1"/>
    </source>
</evidence>
<dbReference type="KEGG" id="pshq:F3W81_04385"/>